<dbReference type="PANTHER" id="PTHR38703">
    <property type="entry name" value="CHROMOSOME 8, WHOLE GENOME SHOTGUN SEQUENCE"/>
    <property type="match status" value="1"/>
</dbReference>
<sequence>MDAISNTSLGKIFKPSESEEANNEQNSASVPAKTKTDTVEKDVAPAVQKETKVEQKVAPAVEHETVKREHETKEQTVIDREKHKHHYHTTVQPLKDQEVTPEKHDHEVAPTEYREINKDHDGANIKAKVDQDQAAFKDKTEHGVTKETKTDEGQIVGEHIHHHLHETIQPVIEKETIKPSVTHKTIPVKEVIQEASQDHGVTKNSVISVDEFRHRLDGEGKVAETTHDGKPTPSATTAVTDKQ</sequence>
<keyword evidence="3" id="KW-1185">Reference proteome</keyword>
<name>A0A139H5W0_9PEZI</name>
<dbReference type="PANTHER" id="PTHR38703:SF1">
    <property type="entry name" value="ALLERGEN"/>
    <property type="match status" value="1"/>
</dbReference>
<feature type="region of interest" description="Disordered" evidence="1">
    <location>
        <begin position="1"/>
        <end position="103"/>
    </location>
</feature>
<evidence type="ECO:0000256" key="1">
    <source>
        <dbReference type="SAM" id="MobiDB-lite"/>
    </source>
</evidence>
<dbReference type="EMBL" id="LFZN01000131">
    <property type="protein sequence ID" value="KXS97860.1"/>
    <property type="molecule type" value="Genomic_DNA"/>
</dbReference>
<dbReference type="Proteomes" id="UP000070133">
    <property type="component" value="Unassembled WGS sequence"/>
</dbReference>
<evidence type="ECO:0000313" key="2">
    <source>
        <dbReference type="EMBL" id="KXS97860.1"/>
    </source>
</evidence>
<feature type="region of interest" description="Disordered" evidence="1">
    <location>
        <begin position="217"/>
        <end position="243"/>
    </location>
</feature>
<feature type="compositionally biased region" description="Basic and acidic residues" evidence="1">
    <location>
        <begin position="34"/>
        <end position="81"/>
    </location>
</feature>
<protein>
    <recommendedName>
        <fullName evidence="4">Allergen</fullName>
    </recommendedName>
</protein>
<dbReference type="OrthoDB" id="2118965at2759"/>
<comment type="caution">
    <text evidence="2">The sequence shown here is derived from an EMBL/GenBank/DDBJ whole genome shotgun (WGS) entry which is preliminary data.</text>
</comment>
<accession>A0A139H5W0</accession>
<evidence type="ECO:0000313" key="3">
    <source>
        <dbReference type="Proteomes" id="UP000070133"/>
    </source>
</evidence>
<gene>
    <name evidence="2" type="ORF">AC578_7641</name>
</gene>
<evidence type="ECO:0008006" key="4">
    <source>
        <dbReference type="Google" id="ProtNLM"/>
    </source>
</evidence>
<reference evidence="2 3" key="1">
    <citation type="submission" date="2015-07" db="EMBL/GenBank/DDBJ databases">
        <title>Comparative genomics of the Sigatoka disease complex on banana suggests a link between parallel evolutionary changes in Pseudocercospora fijiensis and Pseudocercospora eumusae and increased virulence on the banana host.</title>
        <authorList>
            <person name="Chang T.-C."/>
            <person name="Salvucci A."/>
            <person name="Crous P.W."/>
            <person name="Stergiopoulos I."/>
        </authorList>
    </citation>
    <scope>NUCLEOTIDE SEQUENCE [LARGE SCALE GENOMIC DNA]</scope>
    <source>
        <strain evidence="2 3">CBS 114824</strain>
    </source>
</reference>
<proteinExistence type="predicted"/>
<feature type="compositionally biased region" description="Basic and acidic residues" evidence="1">
    <location>
        <begin position="217"/>
        <end position="230"/>
    </location>
</feature>
<organism evidence="2 3">
    <name type="scientific">Pseudocercospora eumusae</name>
    <dbReference type="NCBI Taxonomy" id="321146"/>
    <lineage>
        <taxon>Eukaryota</taxon>
        <taxon>Fungi</taxon>
        <taxon>Dikarya</taxon>
        <taxon>Ascomycota</taxon>
        <taxon>Pezizomycotina</taxon>
        <taxon>Dothideomycetes</taxon>
        <taxon>Dothideomycetidae</taxon>
        <taxon>Mycosphaerellales</taxon>
        <taxon>Mycosphaerellaceae</taxon>
        <taxon>Pseudocercospora</taxon>
    </lineage>
</organism>
<dbReference type="AlphaFoldDB" id="A0A139H5W0"/>
<feature type="compositionally biased region" description="Polar residues" evidence="1">
    <location>
        <begin position="233"/>
        <end position="243"/>
    </location>
</feature>